<protein>
    <submittedName>
        <fullName evidence="4">DEKNAAC100444</fullName>
    </submittedName>
</protein>
<dbReference type="STRING" id="13370.A0A448YFK3"/>
<gene>
    <name evidence="4" type="ORF">BRENAR_LOCUS395</name>
</gene>
<comment type="similarity">
    <text evidence="1">Belongs to the Cdt1 family.</text>
</comment>
<accession>A0A448YFK3</accession>
<dbReference type="InParanoid" id="A0A448YFK3"/>
<feature type="domain" description="DNA replication factor Cdt1 C-terminal" evidence="3">
    <location>
        <begin position="160"/>
        <end position="245"/>
    </location>
</feature>
<dbReference type="EMBL" id="CAACVR010000001">
    <property type="protein sequence ID" value="VEU19658.1"/>
    <property type="molecule type" value="Genomic_DNA"/>
</dbReference>
<dbReference type="InterPro" id="IPR032054">
    <property type="entry name" value="Cdt1_C"/>
</dbReference>
<sequence>MESPNKIREKLLTCFKNLDTVVAIEYQRMLGSKKLRLREVEGKVLGFNRQMLLAIKSIYPESYKLSRVNDQDDDIVIDNYDTSVDFLGKLSDRLKRFTVLLDLKLKGGAKEWIIEDLITYRLPAGKVRRPKASGGRIVKNDRSKFQFHERIEKKTPGSISLIQRIRAKEKNSDRLQKEIHKRKEMYIESKMRPIYDILYSESPKDGGTTSLTVSEMERLINDASPNPMAKEDIGTAVRKLDELIDGISLITVGTVNVIKVRKLDREADLEKITQS</sequence>
<dbReference type="Gene3D" id="1.10.10.1420">
    <property type="entry name" value="DNA replication factor Cdt1, C-terminal WH domain"/>
    <property type="match status" value="1"/>
</dbReference>
<evidence type="ECO:0000256" key="1">
    <source>
        <dbReference type="ARBA" id="ARBA00008356"/>
    </source>
</evidence>
<organism evidence="4 5">
    <name type="scientific">Brettanomyces naardenensis</name>
    <name type="common">Yeast</name>
    <dbReference type="NCBI Taxonomy" id="13370"/>
    <lineage>
        <taxon>Eukaryota</taxon>
        <taxon>Fungi</taxon>
        <taxon>Dikarya</taxon>
        <taxon>Ascomycota</taxon>
        <taxon>Saccharomycotina</taxon>
        <taxon>Pichiomycetes</taxon>
        <taxon>Pichiales</taxon>
        <taxon>Pichiaceae</taxon>
        <taxon>Brettanomyces</taxon>
    </lineage>
</organism>
<dbReference type="Proteomes" id="UP000290900">
    <property type="component" value="Unassembled WGS sequence"/>
</dbReference>
<keyword evidence="2" id="KW-0131">Cell cycle</keyword>
<dbReference type="OrthoDB" id="3981148at2759"/>
<keyword evidence="5" id="KW-1185">Reference proteome</keyword>
<name>A0A448YFK3_BRENA</name>
<evidence type="ECO:0000313" key="4">
    <source>
        <dbReference type="EMBL" id="VEU19658.1"/>
    </source>
</evidence>
<reference evidence="4 5" key="1">
    <citation type="submission" date="2018-12" db="EMBL/GenBank/DDBJ databases">
        <authorList>
            <person name="Tiukova I."/>
            <person name="Dainat J."/>
        </authorList>
    </citation>
    <scope>NUCLEOTIDE SEQUENCE [LARGE SCALE GENOMIC DNA]</scope>
</reference>
<proteinExistence type="inferred from homology"/>
<dbReference type="AlphaFoldDB" id="A0A448YFK3"/>
<evidence type="ECO:0000313" key="5">
    <source>
        <dbReference type="Proteomes" id="UP000290900"/>
    </source>
</evidence>
<dbReference type="InterPro" id="IPR038090">
    <property type="entry name" value="Cdt1_C_WH_dom_sf"/>
</dbReference>
<evidence type="ECO:0000256" key="2">
    <source>
        <dbReference type="ARBA" id="ARBA00023306"/>
    </source>
</evidence>
<evidence type="ECO:0000259" key="3">
    <source>
        <dbReference type="Pfam" id="PF16679"/>
    </source>
</evidence>
<dbReference type="Pfam" id="PF16679">
    <property type="entry name" value="CDT1_C"/>
    <property type="match status" value="1"/>
</dbReference>